<dbReference type="Gene3D" id="3.10.180.10">
    <property type="entry name" value="2,3-Dihydroxybiphenyl 1,2-Dioxygenase, domain 1"/>
    <property type="match status" value="1"/>
</dbReference>
<evidence type="ECO:0000313" key="2">
    <source>
        <dbReference type="EMBL" id="GLL03754.1"/>
    </source>
</evidence>
<evidence type="ECO:0000313" key="3">
    <source>
        <dbReference type="Proteomes" id="UP001143480"/>
    </source>
</evidence>
<proteinExistence type="predicted"/>
<sequence>MNATGGSGQTRRCGSCGDTFAAAEVAELGQTPGVFVCTGCALWAARRATTFAVVRRFPGATLRAVRGWLRPYTHTLGPDQARTAIPILPSSDLDRAAAFWTRLGFRETERYPGYLLLNSGDAELHVSQPDAPFTPGECFVHVGDARHLWLGLQDPPIEGIGPIADTDYGLCEFTATDPDGNRVRFGSPAR</sequence>
<dbReference type="InterPro" id="IPR029068">
    <property type="entry name" value="Glyas_Bleomycin-R_OHBP_Dase"/>
</dbReference>
<gene>
    <name evidence="2" type="ORF">GCM10017581_055000</name>
</gene>
<dbReference type="InterPro" id="IPR004360">
    <property type="entry name" value="Glyas_Fos-R_dOase_dom"/>
</dbReference>
<organism evidence="2 3">
    <name type="scientific">Dactylosporangium matsuzakiense</name>
    <dbReference type="NCBI Taxonomy" id="53360"/>
    <lineage>
        <taxon>Bacteria</taxon>
        <taxon>Bacillati</taxon>
        <taxon>Actinomycetota</taxon>
        <taxon>Actinomycetes</taxon>
        <taxon>Micromonosporales</taxon>
        <taxon>Micromonosporaceae</taxon>
        <taxon>Dactylosporangium</taxon>
    </lineage>
</organism>
<feature type="domain" description="Glyoxalase/fosfomycin resistance/dioxygenase" evidence="1">
    <location>
        <begin position="88"/>
        <end position="185"/>
    </location>
</feature>
<keyword evidence="3" id="KW-1185">Reference proteome</keyword>
<dbReference type="EMBL" id="BSFP01000037">
    <property type="protein sequence ID" value="GLL03754.1"/>
    <property type="molecule type" value="Genomic_DNA"/>
</dbReference>
<comment type="caution">
    <text evidence="2">The sequence shown here is derived from an EMBL/GenBank/DDBJ whole genome shotgun (WGS) entry which is preliminary data.</text>
</comment>
<protein>
    <recommendedName>
        <fullName evidence="1">Glyoxalase/fosfomycin resistance/dioxygenase domain-containing protein</fullName>
    </recommendedName>
</protein>
<reference evidence="2" key="2">
    <citation type="submission" date="2023-01" db="EMBL/GenBank/DDBJ databases">
        <authorList>
            <person name="Sun Q."/>
            <person name="Evtushenko L."/>
        </authorList>
    </citation>
    <scope>NUCLEOTIDE SEQUENCE</scope>
    <source>
        <strain evidence="2">VKM Ac-1321</strain>
    </source>
</reference>
<dbReference type="AlphaFoldDB" id="A0A9W6KNE9"/>
<dbReference type="Proteomes" id="UP001143480">
    <property type="component" value="Unassembled WGS sequence"/>
</dbReference>
<reference evidence="2" key="1">
    <citation type="journal article" date="2014" name="Int. J. Syst. Evol. Microbiol.">
        <title>Complete genome sequence of Corynebacterium casei LMG S-19264T (=DSM 44701T), isolated from a smear-ripened cheese.</title>
        <authorList>
            <consortium name="US DOE Joint Genome Institute (JGI-PGF)"/>
            <person name="Walter F."/>
            <person name="Albersmeier A."/>
            <person name="Kalinowski J."/>
            <person name="Ruckert C."/>
        </authorList>
    </citation>
    <scope>NUCLEOTIDE SEQUENCE</scope>
    <source>
        <strain evidence="2">VKM Ac-1321</strain>
    </source>
</reference>
<dbReference type="Pfam" id="PF00903">
    <property type="entry name" value="Glyoxalase"/>
    <property type="match status" value="1"/>
</dbReference>
<accession>A0A9W6KNE9</accession>
<dbReference type="RefSeq" id="WP_271189568.1">
    <property type="nucleotide sequence ID" value="NZ_BSFP01000037.1"/>
</dbReference>
<evidence type="ECO:0000259" key="1">
    <source>
        <dbReference type="Pfam" id="PF00903"/>
    </source>
</evidence>
<dbReference type="SUPFAM" id="SSF54593">
    <property type="entry name" value="Glyoxalase/Bleomycin resistance protein/Dihydroxybiphenyl dioxygenase"/>
    <property type="match status" value="1"/>
</dbReference>
<name>A0A9W6KNE9_9ACTN</name>